<accession>A0AAV4AEP7</accession>
<dbReference type="CDD" id="cd01647">
    <property type="entry name" value="RT_LTR"/>
    <property type="match status" value="1"/>
</dbReference>
<dbReference type="AlphaFoldDB" id="A0AAV4AEP7"/>
<sequence>MVITFKLTHRPSKETKNQQEAKPIDKQDLQEKFPDLFEGVGSYNAQYHIHLKEEAVPVIQPPRRVPPAIMPELIKKLKEMEENGIIEVVDEPTEWVHNLVIAQKPDGSLRLFLDPKALNKNIKREIFEIPTFEQIVPQLGGKKVFTTLDQKDAYWQVELDKASSRLCTFNTPFGCYCFKRMLFGISSASEILQKRAYETFGDIVGLHILHDDALIAAETEAEYDEILIKGTS</sequence>
<evidence type="ECO:0000313" key="4">
    <source>
        <dbReference type="Proteomes" id="UP000735302"/>
    </source>
</evidence>
<dbReference type="InterPro" id="IPR043502">
    <property type="entry name" value="DNA/RNA_pol_sf"/>
</dbReference>
<dbReference type="InterPro" id="IPR043128">
    <property type="entry name" value="Rev_trsase/Diguanyl_cyclase"/>
</dbReference>
<organism evidence="3 4">
    <name type="scientific">Plakobranchus ocellatus</name>
    <dbReference type="NCBI Taxonomy" id="259542"/>
    <lineage>
        <taxon>Eukaryota</taxon>
        <taxon>Metazoa</taxon>
        <taxon>Spiralia</taxon>
        <taxon>Lophotrochozoa</taxon>
        <taxon>Mollusca</taxon>
        <taxon>Gastropoda</taxon>
        <taxon>Heterobranchia</taxon>
        <taxon>Euthyneura</taxon>
        <taxon>Panpulmonata</taxon>
        <taxon>Sacoglossa</taxon>
        <taxon>Placobranchoidea</taxon>
        <taxon>Plakobranchidae</taxon>
        <taxon>Plakobranchus</taxon>
    </lineage>
</organism>
<name>A0AAV4AEP7_9GAST</name>
<dbReference type="EMBL" id="BLXT01003752">
    <property type="protein sequence ID" value="GFO05738.1"/>
    <property type="molecule type" value="Genomic_DNA"/>
</dbReference>
<dbReference type="Pfam" id="PF00078">
    <property type="entry name" value="RVT_1"/>
    <property type="match status" value="1"/>
</dbReference>
<protein>
    <submittedName>
        <fullName evidence="3">Retrovirus-related pol polyprotein from transposon 297-like protein</fullName>
    </submittedName>
</protein>
<proteinExistence type="predicted"/>
<dbReference type="Proteomes" id="UP000735302">
    <property type="component" value="Unassembled WGS sequence"/>
</dbReference>
<evidence type="ECO:0000256" key="1">
    <source>
        <dbReference type="SAM" id="MobiDB-lite"/>
    </source>
</evidence>
<dbReference type="SUPFAM" id="SSF56672">
    <property type="entry name" value="DNA/RNA polymerases"/>
    <property type="match status" value="1"/>
</dbReference>
<dbReference type="PANTHER" id="PTHR37984">
    <property type="entry name" value="PROTEIN CBG26694"/>
    <property type="match status" value="1"/>
</dbReference>
<feature type="compositionally biased region" description="Basic and acidic residues" evidence="1">
    <location>
        <begin position="11"/>
        <end position="28"/>
    </location>
</feature>
<dbReference type="InterPro" id="IPR050951">
    <property type="entry name" value="Retrovirus_Pol_polyprotein"/>
</dbReference>
<dbReference type="InterPro" id="IPR000477">
    <property type="entry name" value="RT_dom"/>
</dbReference>
<feature type="domain" description="Reverse transcriptase" evidence="2">
    <location>
        <begin position="103"/>
        <end position="227"/>
    </location>
</feature>
<dbReference type="Gene3D" id="3.10.10.10">
    <property type="entry name" value="HIV Type 1 Reverse Transcriptase, subunit A, domain 1"/>
    <property type="match status" value="1"/>
</dbReference>
<reference evidence="3 4" key="1">
    <citation type="journal article" date="2021" name="Elife">
        <title>Chloroplast acquisition without the gene transfer in kleptoplastic sea slugs, Plakobranchus ocellatus.</title>
        <authorList>
            <person name="Maeda T."/>
            <person name="Takahashi S."/>
            <person name="Yoshida T."/>
            <person name="Shimamura S."/>
            <person name="Takaki Y."/>
            <person name="Nagai Y."/>
            <person name="Toyoda A."/>
            <person name="Suzuki Y."/>
            <person name="Arimoto A."/>
            <person name="Ishii H."/>
            <person name="Satoh N."/>
            <person name="Nishiyama T."/>
            <person name="Hasebe M."/>
            <person name="Maruyama T."/>
            <person name="Minagawa J."/>
            <person name="Obokata J."/>
            <person name="Shigenobu S."/>
        </authorList>
    </citation>
    <scope>NUCLEOTIDE SEQUENCE [LARGE SCALE GENOMIC DNA]</scope>
</reference>
<dbReference type="PANTHER" id="PTHR37984:SF7">
    <property type="entry name" value="INTEGRASE CATALYTIC DOMAIN-CONTAINING PROTEIN"/>
    <property type="match status" value="1"/>
</dbReference>
<feature type="region of interest" description="Disordered" evidence="1">
    <location>
        <begin position="1"/>
        <end position="28"/>
    </location>
</feature>
<evidence type="ECO:0000313" key="3">
    <source>
        <dbReference type="EMBL" id="GFO05738.1"/>
    </source>
</evidence>
<keyword evidence="4" id="KW-1185">Reference proteome</keyword>
<gene>
    <name evidence="3" type="ORF">PoB_003224300</name>
</gene>
<dbReference type="Gene3D" id="3.30.70.270">
    <property type="match status" value="1"/>
</dbReference>
<evidence type="ECO:0000259" key="2">
    <source>
        <dbReference type="Pfam" id="PF00078"/>
    </source>
</evidence>
<comment type="caution">
    <text evidence="3">The sequence shown here is derived from an EMBL/GenBank/DDBJ whole genome shotgun (WGS) entry which is preliminary data.</text>
</comment>